<dbReference type="Pfam" id="PF23003">
    <property type="entry name" value="Fn1_2"/>
    <property type="match status" value="1"/>
</dbReference>
<feature type="compositionally biased region" description="Basic and acidic residues" evidence="1">
    <location>
        <begin position="267"/>
        <end position="281"/>
    </location>
</feature>
<dbReference type="AlphaFoldDB" id="A0AA36H9M9"/>
<sequence length="302" mass="33047">MLLFLALPVFVFAADEVGMKSSVVHLLQNFPDLQSTLAALPKECTKNGKTYKEGEEFSIGNLRYKCQPHGVYTIEGCVTDHKENLKIGEVVVKNNTKSQCLGAGSQVFYRETICGILGMPECDKVGPPKRYEEALKKASENTGKTKEISMPGLPPGWKVVDQTRQPIPGTNKGVLSHTLVFEPQATGGSSRVRRQTGRGVPILVAEVDVGTDKPPMPLSVAMGGRKITNATKESTTPTTESKKDPKFLYTQDVRQTLNIKNKNNENAGRERKDVNSRIPHKWDVKGTVIPEPVVPSSRPGGH</sequence>
<organism evidence="3 4">
    <name type="scientific">Cylicocyclus nassatus</name>
    <name type="common">Nematode worm</name>
    <dbReference type="NCBI Taxonomy" id="53992"/>
    <lineage>
        <taxon>Eukaryota</taxon>
        <taxon>Metazoa</taxon>
        <taxon>Ecdysozoa</taxon>
        <taxon>Nematoda</taxon>
        <taxon>Chromadorea</taxon>
        <taxon>Rhabditida</taxon>
        <taxon>Rhabditina</taxon>
        <taxon>Rhabditomorpha</taxon>
        <taxon>Strongyloidea</taxon>
        <taxon>Strongylidae</taxon>
        <taxon>Cylicocyclus</taxon>
    </lineage>
</organism>
<dbReference type="EMBL" id="CATQJL010000316">
    <property type="protein sequence ID" value="CAJ0606730.1"/>
    <property type="molecule type" value="Genomic_DNA"/>
</dbReference>
<feature type="domain" description="Abnormal cell migration protein 18-like fibronectin type I" evidence="2">
    <location>
        <begin position="43"/>
        <end position="101"/>
    </location>
</feature>
<reference evidence="3" key="1">
    <citation type="submission" date="2023-07" db="EMBL/GenBank/DDBJ databases">
        <authorList>
            <consortium name="CYATHOMIX"/>
        </authorList>
    </citation>
    <scope>NUCLEOTIDE SEQUENCE</scope>
    <source>
        <strain evidence="3">N/A</strain>
    </source>
</reference>
<proteinExistence type="predicted"/>
<evidence type="ECO:0000313" key="3">
    <source>
        <dbReference type="EMBL" id="CAJ0606730.1"/>
    </source>
</evidence>
<dbReference type="PANTHER" id="PTHR37978:SF5">
    <property type="entry name" value="SECRETED PROTEIN"/>
    <property type="match status" value="1"/>
</dbReference>
<dbReference type="InterPro" id="IPR055119">
    <property type="entry name" value="Mig18_Fn1"/>
</dbReference>
<evidence type="ECO:0000259" key="2">
    <source>
        <dbReference type="Pfam" id="PF23003"/>
    </source>
</evidence>
<name>A0AA36H9M9_CYLNA</name>
<feature type="compositionally biased region" description="Polar residues" evidence="1">
    <location>
        <begin position="252"/>
        <end position="266"/>
    </location>
</feature>
<keyword evidence="4" id="KW-1185">Reference proteome</keyword>
<protein>
    <recommendedName>
        <fullName evidence="2">Abnormal cell migration protein 18-like fibronectin type I domain-containing protein</fullName>
    </recommendedName>
</protein>
<evidence type="ECO:0000256" key="1">
    <source>
        <dbReference type="SAM" id="MobiDB-lite"/>
    </source>
</evidence>
<gene>
    <name evidence="3" type="ORF">CYNAS_LOCUS18713</name>
</gene>
<feature type="region of interest" description="Disordered" evidence="1">
    <location>
        <begin position="226"/>
        <end position="281"/>
    </location>
</feature>
<accession>A0AA36H9M9</accession>
<dbReference type="Proteomes" id="UP001176961">
    <property type="component" value="Unassembled WGS sequence"/>
</dbReference>
<dbReference type="PANTHER" id="PTHR37978">
    <property type="entry name" value="PROTEIN CBG22381-RELATED"/>
    <property type="match status" value="1"/>
</dbReference>
<comment type="caution">
    <text evidence="3">The sequence shown here is derived from an EMBL/GenBank/DDBJ whole genome shotgun (WGS) entry which is preliminary data.</text>
</comment>
<evidence type="ECO:0000313" key="4">
    <source>
        <dbReference type="Proteomes" id="UP001176961"/>
    </source>
</evidence>